<dbReference type="PANTHER" id="PTHR35357">
    <property type="entry name" value="OS02G0537100 PROTEIN"/>
    <property type="match status" value="1"/>
</dbReference>
<dbReference type="OrthoDB" id="773737at2759"/>
<dbReference type="PANTHER" id="PTHR35357:SF4">
    <property type="entry name" value="PECTINESTERASE INHIBITOR DOMAIN CONTAINING PROTEIN"/>
    <property type="match status" value="1"/>
</dbReference>
<evidence type="ECO:0000256" key="4">
    <source>
        <dbReference type="SAM" id="SignalP"/>
    </source>
</evidence>
<dbReference type="Proteomes" id="UP000275267">
    <property type="component" value="Unassembled WGS sequence"/>
</dbReference>
<feature type="domain" description="Pectinesterase inhibitor" evidence="5">
    <location>
        <begin position="28"/>
        <end position="146"/>
    </location>
</feature>
<evidence type="ECO:0000313" key="7">
    <source>
        <dbReference type="Proteomes" id="UP000275267"/>
    </source>
</evidence>
<keyword evidence="2" id="KW-1015">Disulfide bond</keyword>
<keyword evidence="1 4" id="KW-0732">Signal</keyword>
<dbReference type="InterPro" id="IPR035513">
    <property type="entry name" value="Invertase/methylesterase_inhib"/>
</dbReference>
<proteinExistence type="inferred from homology"/>
<reference evidence="7" key="1">
    <citation type="journal article" date="2019" name="Nat. Commun.">
        <title>The genome of broomcorn millet.</title>
        <authorList>
            <person name="Zou C."/>
            <person name="Miki D."/>
            <person name="Li D."/>
            <person name="Tang Q."/>
            <person name="Xiao L."/>
            <person name="Rajput S."/>
            <person name="Deng P."/>
            <person name="Jia W."/>
            <person name="Huang R."/>
            <person name="Zhang M."/>
            <person name="Sun Y."/>
            <person name="Hu J."/>
            <person name="Fu X."/>
            <person name="Schnable P.S."/>
            <person name="Li F."/>
            <person name="Zhang H."/>
            <person name="Feng B."/>
            <person name="Zhu X."/>
            <person name="Liu R."/>
            <person name="Schnable J.C."/>
            <person name="Zhu J.-K."/>
            <person name="Zhang H."/>
        </authorList>
    </citation>
    <scope>NUCLEOTIDE SEQUENCE [LARGE SCALE GENOMIC DNA]</scope>
</reference>
<dbReference type="NCBIfam" id="TIGR01614">
    <property type="entry name" value="PME_inhib"/>
    <property type="match status" value="1"/>
</dbReference>
<dbReference type="Pfam" id="PF04043">
    <property type="entry name" value="PMEI"/>
    <property type="match status" value="1"/>
</dbReference>
<evidence type="ECO:0000313" key="6">
    <source>
        <dbReference type="EMBL" id="RLM99466.1"/>
    </source>
</evidence>
<evidence type="ECO:0000259" key="5">
    <source>
        <dbReference type="Pfam" id="PF04043"/>
    </source>
</evidence>
<dbReference type="EMBL" id="PQIB02000009">
    <property type="protein sequence ID" value="RLM99466.1"/>
    <property type="molecule type" value="Genomic_DNA"/>
</dbReference>
<evidence type="ECO:0000256" key="1">
    <source>
        <dbReference type="ARBA" id="ARBA00022729"/>
    </source>
</evidence>
<comment type="caution">
    <text evidence="6">The sequence shown here is derived from an EMBL/GenBank/DDBJ whole genome shotgun (WGS) entry which is preliminary data.</text>
</comment>
<evidence type="ECO:0000256" key="2">
    <source>
        <dbReference type="ARBA" id="ARBA00023157"/>
    </source>
</evidence>
<feature type="signal peptide" evidence="4">
    <location>
        <begin position="1"/>
        <end position="25"/>
    </location>
</feature>
<dbReference type="Gene3D" id="1.20.140.40">
    <property type="entry name" value="Invertase/pectin methylesterase inhibitor family protein"/>
    <property type="match status" value="1"/>
</dbReference>
<dbReference type="GO" id="GO:0004857">
    <property type="term" value="F:enzyme inhibitor activity"/>
    <property type="evidence" value="ECO:0007669"/>
    <property type="project" value="InterPro"/>
</dbReference>
<dbReference type="AlphaFoldDB" id="A0A3L6R9D6"/>
<dbReference type="InterPro" id="IPR006501">
    <property type="entry name" value="Pectinesterase_inhib_dom"/>
</dbReference>
<organism evidence="6 7">
    <name type="scientific">Panicum miliaceum</name>
    <name type="common">Proso millet</name>
    <name type="synonym">Broomcorn millet</name>
    <dbReference type="NCBI Taxonomy" id="4540"/>
    <lineage>
        <taxon>Eukaryota</taxon>
        <taxon>Viridiplantae</taxon>
        <taxon>Streptophyta</taxon>
        <taxon>Embryophyta</taxon>
        <taxon>Tracheophyta</taxon>
        <taxon>Spermatophyta</taxon>
        <taxon>Magnoliopsida</taxon>
        <taxon>Liliopsida</taxon>
        <taxon>Poales</taxon>
        <taxon>Poaceae</taxon>
        <taxon>PACMAD clade</taxon>
        <taxon>Panicoideae</taxon>
        <taxon>Panicodae</taxon>
        <taxon>Paniceae</taxon>
        <taxon>Panicinae</taxon>
        <taxon>Panicum</taxon>
        <taxon>Panicum sect. Panicum</taxon>
    </lineage>
</organism>
<comment type="similarity">
    <text evidence="3">Belongs to the PMEI family.</text>
</comment>
<accession>A0A3L6R9D6</accession>
<protein>
    <submittedName>
        <fullName evidence="6">Antifreeze protein Maxi-like</fullName>
    </submittedName>
</protein>
<feature type="chain" id="PRO_5017944391" evidence="4">
    <location>
        <begin position="26"/>
        <end position="178"/>
    </location>
</feature>
<gene>
    <name evidence="6" type="ORF">C2845_PM06G33070</name>
</gene>
<keyword evidence="7" id="KW-1185">Reference proteome</keyword>
<name>A0A3L6R9D6_PANMI</name>
<dbReference type="SUPFAM" id="SSF101148">
    <property type="entry name" value="Plant invertase/pectin methylesterase inhibitor"/>
    <property type="match status" value="1"/>
</dbReference>
<sequence length="178" mass="17998">MAASALTLSLLFAAVLCVGSGAAVADTALDDVCRSLGAYYITPELCKSALCHDPSSPCRGARDARAVAVLAAKLAAANATAARDRVRAAASGSAEPAAKAGLQSCLQLYTGFVPALEWAAGCVAAGRFPGARELLEAVHHMAAGCEGLAGAAIPRENDGFFEAAFVAHAVLAYVSKLY</sequence>
<evidence type="ECO:0000256" key="3">
    <source>
        <dbReference type="ARBA" id="ARBA00038471"/>
    </source>
</evidence>